<dbReference type="EMBL" id="AHPN01000001">
    <property type="protein sequence ID" value="EIK59217.1"/>
    <property type="molecule type" value="Genomic_DNA"/>
</dbReference>
<dbReference type="HOGENOM" id="CLU_000445_70_2_6"/>
<dbReference type="AlphaFoldDB" id="I4K3C7"/>
<dbReference type="InterPro" id="IPR001633">
    <property type="entry name" value="EAL_dom"/>
</dbReference>
<accession>I4K3C7</accession>
<dbReference type="PATRIC" id="fig|1038924.3.peg.1441"/>
<dbReference type="PANTHER" id="PTHR33121:SF70">
    <property type="entry name" value="SIGNALING PROTEIN YKOW"/>
    <property type="match status" value="1"/>
</dbReference>
<dbReference type="SUPFAM" id="SSF141868">
    <property type="entry name" value="EAL domain-like"/>
    <property type="match status" value="1"/>
</dbReference>
<dbReference type="InterPro" id="IPR050706">
    <property type="entry name" value="Cyclic-di-GMP_PDE-like"/>
</dbReference>
<dbReference type="SMART" id="SM00052">
    <property type="entry name" value="EAL"/>
    <property type="match status" value="1"/>
</dbReference>
<dbReference type="Proteomes" id="UP000003213">
    <property type="component" value="Chromosome"/>
</dbReference>
<evidence type="ECO:0000259" key="1">
    <source>
        <dbReference type="PROSITE" id="PS50883"/>
    </source>
</evidence>
<dbReference type="PANTHER" id="PTHR33121">
    <property type="entry name" value="CYCLIC DI-GMP PHOSPHODIESTERASE PDEF"/>
    <property type="match status" value="1"/>
</dbReference>
<evidence type="ECO:0000313" key="2">
    <source>
        <dbReference type="EMBL" id="EIK59217.1"/>
    </source>
</evidence>
<feature type="domain" description="EAL" evidence="1">
    <location>
        <begin position="111"/>
        <end position="363"/>
    </location>
</feature>
<dbReference type="Gene3D" id="3.20.20.450">
    <property type="entry name" value="EAL domain"/>
    <property type="match status" value="1"/>
</dbReference>
<dbReference type="PROSITE" id="PS50883">
    <property type="entry name" value="EAL"/>
    <property type="match status" value="1"/>
</dbReference>
<dbReference type="Pfam" id="PF00563">
    <property type="entry name" value="EAL"/>
    <property type="match status" value="1"/>
</dbReference>
<reference evidence="2 3" key="1">
    <citation type="journal article" date="2012" name="PLoS Genet.">
        <title>Comparative Genomics of Plant-Associated Pseudomonas spp.: Insights into Diversity and Inheritance of Traits Involved in Multitrophic Interactions.</title>
        <authorList>
            <person name="Loper J.E."/>
            <person name="Hassan K.A."/>
            <person name="Mavrodi D.V."/>
            <person name="Davis E.W.II."/>
            <person name="Lim C.K."/>
            <person name="Shaffer B.T."/>
            <person name="Elbourne L.D."/>
            <person name="Stockwell V.O."/>
            <person name="Hartney S.L."/>
            <person name="Breakwell K."/>
            <person name="Henkels M.D."/>
            <person name="Tetu S.G."/>
            <person name="Rangel L.I."/>
            <person name="Kidarsa T.A."/>
            <person name="Wilson N.L."/>
            <person name="van de Mortel J.E."/>
            <person name="Song C."/>
            <person name="Blumhagen R."/>
            <person name="Radune D."/>
            <person name="Hostetler J.B."/>
            <person name="Brinkac L.M."/>
            <person name="Durkin A.S."/>
            <person name="Kluepfel D.A."/>
            <person name="Wechter W.P."/>
            <person name="Anderson A.J."/>
            <person name="Kim Y.C."/>
            <person name="Pierson L.S.III."/>
            <person name="Pierson E.A."/>
            <person name="Lindow S.E."/>
            <person name="Kobayashi D.Y."/>
            <person name="Raaijmakers J.M."/>
            <person name="Weller D.M."/>
            <person name="Thomashow L.S."/>
            <person name="Allen A.E."/>
            <person name="Paulsen I.T."/>
        </authorList>
    </citation>
    <scope>NUCLEOTIDE SEQUENCE [LARGE SCALE GENOMIC DNA]</scope>
    <source>
        <strain evidence="2 3">SS101</strain>
    </source>
</reference>
<dbReference type="GO" id="GO:0071111">
    <property type="term" value="F:cyclic-guanylate-specific phosphodiesterase activity"/>
    <property type="evidence" value="ECO:0007669"/>
    <property type="project" value="InterPro"/>
</dbReference>
<dbReference type="CDD" id="cd01948">
    <property type="entry name" value="EAL"/>
    <property type="match status" value="1"/>
</dbReference>
<protein>
    <submittedName>
        <fullName evidence="2">Cyclic diguanylate phosphodiesterase (EAL) domain protein</fullName>
    </submittedName>
</protein>
<proteinExistence type="predicted"/>
<dbReference type="InterPro" id="IPR035919">
    <property type="entry name" value="EAL_sf"/>
</dbReference>
<comment type="caution">
    <text evidence="2">The sequence shown here is derived from an EMBL/GenBank/DDBJ whole genome shotgun (WGS) entry which is preliminary data.</text>
</comment>
<gene>
    <name evidence="2" type="ORF">PflSS101_1468</name>
</gene>
<name>I4K3C7_9PSED</name>
<organism evidence="2 3">
    <name type="scientific">Pseudomonas lactis</name>
    <dbReference type="NCBI Taxonomy" id="1615674"/>
    <lineage>
        <taxon>Bacteria</taxon>
        <taxon>Pseudomonadati</taxon>
        <taxon>Pseudomonadota</taxon>
        <taxon>Gammaproteobacteria</taxon>
        <taxon>Pseudomonadales</taxon>
        <taxon>Pseudomonadaceae</taxon>
        <taxon>Pseudomonas</taxon>
    </lineage>
</organism>
<sequence>MSSAKLLSLNVGLVICDSFDSGREISLFRQLCEHGERFSTLECDDLEARAAWGVRRFVSLGRKHCCGRYSGLPSLTQIAAAIDKSRLLQRCVRDRSSSPEQSRQPALLRDNEWQPLHVGKVFKIRHIEPFFQPKLCLMTQRILGVEVLARWRHPELGVLPPSRFLPAIDQLNLHRPLFEALLEQGLNVHRKVLHLGQTLDFSYNIETRQLLEEGFASRLLAQIKEAGIAPGLITLEITEKGALAFDMAVIENITLLVQRGIQLSLDDFGCGFSSLERLAQFPFTQIKLDASFIAGALDFRQSQIIKCVCALATSLGLEVVAEGVETESQRLHLKKLGVDAAQGYLFHKPMDGPSLISMLSDASARSSRRVRG</sequence>
<evidence type="ECO:0000313" key="3">
    <source>
        <dbReference type="Proteomes" id="UP000003213"/>
    </source>
</evidence>